<protein>
    <submittedName>
        <fullName evidence="1">Uncharacterized protein</fullName>
    </submittedName>
</protein>
<sequence>MLIGKTRAEVVQLLGEDFYEYNPEHIAYILGLKPGIFSIDTDALDIIFKDNVVIKVKQHQT</sequence>
<reference evidence="1 2" key="1">
    <citation type="journal article" date="2014" name="Genome Announc.">
        <title>Draft Genome Sequence of the Carrageenan-Degrading Bacterium Cellulophaga sp. Strain KL-A, Isolated from Decaying Marine Algae.</title>
        <authorList>
            <person name="Shan D."/>
            <person name="Ying J."/>
            <person name="Li X."/>
            <person name="Gao Z."/>
            <person name="Wei G."/>
            <person name="Shao Z."/>
        </authorList>
    </citation>
    <scope>NUCLEOTIDE SEQUENCE [LARGE SCALE GENOMIC DNA]</scope>
    <source>
        <strain evidence="1 2">KL-A</strain>
    </source>
</reference>
<gene>
    <name evidence="1" type="ORF">KLA_03212</name>
</gene>
<accession>A0ABN0RSA4</accession>
<evidence type="ECO:0000313" key="1">
    <source>
        <dbReference type="EMBL" id="EWH14804.1"/>
    </source>
</evidence>
<proteinExistence type="predicted"/>
<name>A0ABN0RSA4_9FLAO</name>
<dbReference type="EMBL" id="ARZX01000002">
    <property type="protein sequence ID" value="EWH14804.1"/>
    <property type="molecule type" value="Genomic_DNA"/>
</dbReference>
<organism evidence="1 2">
    <name type="scientific">Cellulophaga geojensis KL-A</name>
    <dbReference type="NCBI Taxonomy" id="1328323"/>
    <lineage>
        <taxon>Bacteria</taxon>
        <taxon>Pseudomonadati</taxon>
        <taxon>Bacteroidota</taxon>
        <taxon>Flavobacteriia</taxon>
        <taxon>Flavobacteriales</taxon>
        <taxon>Flavobacteriaceae</taxon>
        <taxon>Cellulophaga</taxon>
    </lineage>
</organism>
<dbReference type="RefSeq" id="WP_013622385.1">
    <property type="nucleotide sequence ID" value="NZ_ARZX01000002.1"/>
</dbReference>
<comment type="caution">
    <text evidence="1">The sequence shown here is derived from an EMBL/GenBank/DDBJ whole genome shotgun (WGS) entry which is preliminary data.</text>
</comment>
<evidence type="ECO:0000313" key="2">
    <source>
        <dbReference type="Proteomes" id="UP000019275"/>
    </source>
</evidence>
<keyword evidence="2" id="KW-1185">Reference proteome</keyword>
<dbReference type="Proteomes" id="UP000019275">
    <property type="component" value="Unassembled WGS sequence"/>
</dbReference>